<dbReference type="PANTHER" id="PTHR38825:SF2">
    <property type="entry name" value="LYSINE TRANSPORTER LYSE"/>
    <property type="match status" value="1"/>
</dbReference>
<evidence type="ECO:0000313" key="7">
    <source>
        <dbReference type="EMBL" id="TWJ18710.1"/>
    </source>
</evidence>
<dbReference type="GO" id="GO:0005886">
    <property type="term" value="C:plasma membrane"/>
    <property type="evidence" value="ECO:0007669"/>
    <property type="project" value="UniProtKB-SubCell"/>
</dbReference>
<organism evidence="7 8">
    <name type="scientific">Geobacter argillaceus</name>
    <dbReference type="NCBI Taxonomy" id="345631"/>
    <lineage>
        <taxon>Bacteria</taxon>
        <taxon>Pseudomonadati</taxon>
        <taxon>Thermodesulfobacteriota</taxon>
        <taxon>Desulfuromonadia</taxon>
        <taxon>Geobacterales</taxon>
        <taxon>Geobacteraceae</taxon>
        <taxon>Geobacter</taxon>
    </lineage>
</organism>
<feature type="transmembrane region" description="Helical" evidence="6">
    <location>
        <begin position="110"/>
        <end position="131"/>
    </location>
</feature>
<dbReference type="OrthoDB" id="14103at2"/>
<feature type="transmembrane region" description="Helical" evidence="6">
    <location>
        <begin position="69"/>
        <end position="89"/>
    </location>
</feature>
<dbReference type="AlphaFoldDB" id="A0A562VLE9"/>
<evidence type="ECO:0000256" key="5">
    <source>
        <dbReference type="ARBA" id="ARBA00023136"/>
    </source>
</evidence>
<evidence type="ECO:0000313" key="8">
    <source>
        <dbReference type="Proteomes" id="UP000319449"/>
    </source>
</evidence>
<feature type="transmembrane region" description="Helical" evidence="6">
    <location>
        <begin position="39"/>
        <end position="63"/>
    </location>
</feature>
<name>A0A562VLE9_9BACT</name>
<feature type="transmembrane region" description="Helical" evidence="6">
    <location>
        <begin position="137"/>
        <end position="163"/>
    </location>
</feature>
<feature type="transmembrane region" description="Helical" evidence="6">
    <location>
        <begin position="175"/>
        <end position="195"/>
    </location>
</feature>
<dbReference type="Proteomes" id="UP000319449">
    <property type="component" value="Unassembled WGS sequence"/>
</dbReference>
<protein>
    <submittedName>
        <fullName evidence="7">Threonine/homoserine/homoserine lactone efflux protein</fullName>
    </submittedName>
</protein>
<keyword evidence="4 6" id="KW-1133">Transmembrane helix</keyword>
<comment type="subcellular location">
    <subcellularLocation>
        <location evidence="1">Cell membrane</location>
        <topology evidence="1">Multi-pass membrane protein</topology>
    </subcellularLocation>
</comment>
<evidence type="ECO:0000256" key="4">
    <source>
        <dbReference type="ARBA" id="ARBA00022989"/>
    </source>
</evidence>
<sequence>MIHFLSIGIILGLSAGFSPGPLLMLVISETLRHGTRSGIKVALAPIITDLPIILVTLACLVQLSGYHDILGIISLAGGMFVLFTGYEALRTQEVELILPKELPRSLLKGVLTNILSPHPYLFWISVGAPILTRSLTISIAAFSAFIAGFYLSLVGAKIILAIAVGRSKLFLSSRLYLYIMRFLGFLLTLLAVMLLREGVKLLGFI</sequence>
<evidence type="ECO:0000256" key="2">
    <source>
        <dbReference type="ARBA" id="ARBA00022475"/>
    </source>
</evidence>
<evidence type="ECO:0000256" key="3">
    <source>
        <dbReference type="ARBA" id="ARBA00022692"/>
    </source>
</evidence>
<dbReference type="GO" id="GO:0006865">
    <property type="term" value="P:amino acid transport"/>
    <property type="evidence" value="ECO:0007669"/>
    <property type="project" value="InterPro"/>
</dbReference>
<proteinExistence type="predicted"/>
<keyword evidence="2" id="KW-1003">Cell membrane</keyword>
<feature type="transmembrane region" description="Helical" evidence="6">
    <location>
        <begin position="6"/>
        <end position="27"/>
    </location>
</feature>
<evidence type="ECO:0000256" key="1">
    <source>
        <dbReference type="ARBA" id="ARBA00004651"/>
    </source>
</evidence>
<comment type="caution">
    <text evidence="7">The sequence shown here is derived from an EMBL/GenBank/DDBJ whole genome shotgun (WGS) entry which is preliminary data.</text>
</comment>
<keyword evidence="8" id="KW-1185">Reference proteome</keyword>
<dbReference type="RefSeq" id="WP_145023278.1">
    <property type="nucleotide sequence ID" value="NZ_VLLN01000015.1"/>
</dbReference>
<reference evidence="7 8" key="1">
    <citation type="submission" date="2019-07" db="EMBL/GenBank/DDBJ databases">
        <title>Genomic Encyclopedia of Archaeal and Bacterial Type Strains, Phase II (KMG-II): from individual species to whole genera.</title>
        <authorList>
            <person name="Goeker M."/>
        </authorList>
    </citation>
    <scope>NUCLEOTIDE SEQUENCE [LARGE SCALE GENOMIC DNA]</scope>
    <source>
        <strain evidence="7 8">ATCC BAA-1139</strain>
    </source>
</reference>
<evidence type="ECO:0000256" key="6">
    <source>
        <dbReference type="SAM" id="Phobius"/>
    </source>
</evidence>
<accession>A0A562VLE9</accession>
<keyword evidence="3 6" id="KW-0812">Transmembrane</keyword>
<dbReference type="InterPro" id="IPR001123">
    <property type="entry name" value="LeuE-type"/>
</dbReference>
<keyword evidence="5 6" id="KW-0472">Membrane</keyword>
<gene>
    <name evidence="7" type="ORF">JN12_02530</name>
</gene>
<dbReference type="EMBL" id="VLLN01000015">
    <property type="protein sequence ID" value="TWJ18710.1"/>
    <property type="molecule type" value="Genomic_DNA"/>
</dbReference>
<dbReference type="PANTHER" id="PTHR38825">
    <property type="entry name" value="LYSINE EXPORTER PROTEIN (LYSE/YGGA)"/>
    <property type="match status" value="1"/>
</dbReference>
<dbReference type="Pfam" id="PF01810">
    <property type="entry name" value="LysE"/>
    <property type="match status" value="1"/>
</dbReference>